<evidence type="ECO:0000259" key="3">
    <source>
        <dbReference type="PROSITE" id="PS50158"/>
    </source>
</evidence>
<dbReference type="AlphaFoldDB" id="A0A6A3CY69"/>
<dbReference type="SUPFAM" id="SSF57756">
    <property type="entry name" value="Retrovirus zinc finger-like domains"/>
    <property type="match status" value="1"/>
</dbReference>
<dbReference type="InterPro" id="IPR036875">
    <property type="entry name" value="Znf_CCHC_sf"/>
</dbReference>
<dbReference type="PANTHER" id="PTHR11439">
    <property type="entry name" value="GAG-POL-RELATED RETROTRANSPOSON"/>
    <property type="match status" value="1"/>
</dbReference>
<dbReference type="InterPro" id="IPR013103">
    <property type="entry name" value="RVT_2"/>
</dbReference>
<evidence type="ECO:0000313" key="5">
    <source>
        <dbReference type="Proteomes" id="UP000436088"/>
    </source>
</evidence>
<keyword evidence="1" id="KW-0863">Zinc-finger</keyword>
<dbReference type="GO" id="GO:0003676">
    <property type="term" value="F:nucleic acid binding"/>
    <property type="evidence" value="ECO:0007669"/>
    <property type="project" value="InterPro"/>
</dbReference>
<organism evidence="4 5">
    <name type="scientific">Hibiscus syriacus</name>
    <name type="common">Rose of Sharon</name>
    <dbReference type="NCBI Taxonomy" id="106335"/>
    <lineage>
        <taxon>Eukaryota</taxon>
        <taxon>Viridiplantae</taxon>
        <taxon>Streptophyta</taxon>
        <taxon>Embryophyta</taxon>
        <taxon>Tracheophyta</taxon>
        <taxon>Spermatophyta</taxon>
        <taxon>Magnoliopsida</taxon>
        <taxon>eudicotyledons</taxon>
        <taxon>Gunneridae</taxon>
        <taxon>Pentapetalae</taxon>
        <taxon>rosids</taxon>
        <taxon>malvids</taxon>
        <taxon>Malvales</taxon>
        <taxon>Malvaceae</taxon>
        <taxon>Malvoideae</taxon>
        <taxon>Hibiscus</taxon>
    </lineage>
</organism>
<evidence type="ECO:0000313" key="4">
    <source>
        <dbReference type="EMBL" id="KAE8732039.1"/>
    </source>
</evidence>
<protein>
    <recommendedName>
        <fullName evidence="3">CCHC-type domain-containing protein</fullName>
    </recommendedName>
</protein>
<dbReference type="EMBL" id="VEPZ02000167">
    <property type="protein sequence ID" value="KAE8732039.1"/>
    <property type="molecule type" value="Genomic_DNA"/>
</dbReference>
<dbReference type="PROSITE" id="PS50158">
    <property type="entry name" value="ZF_CCHC"/>
    <property type="match status" value="1"/>
</dbReference>
<dbReference type="InterPro" id="IPR043502">
    <property type="entry name" value="DNA/RNA_pol_sf"/>
</dbReference>
<accession>A0A6A3CY69</accession>
<dbReference type="Pfam" id="PF07727">
    <property type="entry name" value="RVT_2"/>
    <property type="match status" value="2"/>
</dbReference>
<evidence type="ECO:0000256" key="2">
    <source>
        <dbReference type="SAM" id="MobiDB-lite"/>
    </source>
</evidence>
<dbReference type="CDD" id="cd09272">
    <property type="entry name" value="RNase_HI_RT_Ty1"/>
    <property type="match status" value="1"/>
</dbReference>
<sequence>MLIDAETQLAGFDAQEELLPMSAHVVQSDSSLKTASHVYHDRASGRSGTSAGGRTGGRGRGRPRVQCQLCGKNGHLVVDCWYRFDQSFTGRSAKELKQVDSSNHLYDLWHRRLGHPAHATLEQICKLIDVNCEQKINENCIACHMGKSHKLPSRIQLSYYVSFVDAFTRHTWLYLLKVSLRLHRPSSYSAVRCNAIWVESPAVQSDWGGEYRRLCVCLQKLVYLIVLPAHTRQSEWSWSANTAMWLPTRVLAGKSPSSVCSTRRLNMARLKYWMSMLPPPKTVQTCLDVKFDEWCFPFAQHSSTERLGSGLADLSADASGHGSAQSSDVHESADTSVGPGAGEVDLEVQPSTDKEQAMWLNDTWSLVPLPADRSVVGCKWLFKIKRNSDGTVHRYKARLVAKGFTQVPGFDFEHVQPVVKFSTVYVLLALAVARDWALRQVDVNNAFLNGDLSEVKALYGLRQAPRNWNDKLKACFLELGFVESKADVSLFVRVQDDCSTYALVYVDDIIITGTSGSAIDQVVQLLSLRFSIKDLGELSYFLGIEVKKIGAGLLLSQRAYICELLKKTNMSQATSVCTPMVATKIDGQPSDLMSNAREYRSIVGALLYVCHTRPDIAFAVNKAAQFMQSPRTSHLAAVKRILRYLAVIVDPCLDSVFLGECLVAWNSKKQKTVSRSTMEAEYRSVAESAAEVTWLTALLYDLGLSLQEAPVIWCDNTSAVALSVNPVCHARSKHVELDVHFIREKIAAGALRVSYVPAEFQIADGLTKPLTKAAFEQFRGKLQMVMHVASHHREAVRKRFRVKMPLFLVSCLVGAASPKLRDEVLQLGDKIGDLIICDAGYT</sequence>
<dbReference type="Pfam" id="PF13976">
    <property type="entry name" value="gag_pre-integrs"/>
    <property type="match status" value="1"/>
</dbReference>
<keyword evidence="1" id="KW-0862">Zinc</keyword>
<feature type="region of interest" description="Disordered" evidence="2">
    <location>
        <begin position="318"/>
        <end position="345"/>
    </location>
</feature>
<reference evidence="4" key="1">
    <citation type="submission" date="2019-09" db="EMBL/GenBank/DDBJ databases">
        <title>Draft genome information of white flower Hibiscus syriacus.</title>
        <authorList>
            <person name="Kim Y.-M."/>
        </authorList>
    </citation>
    <scope>NUCLEOTIDE SEQUENCE [LARGE SCALE GENOMIC DNA]</scope>
    <source>
        <strain evidence="4">YM2019G1</strain>
    </source>
</reference>
<name>A0A6A3CY69_HIBSY</name>
<feature type="region of interest" description="Disordered" evidence="2">
    <location>
        <begin position="36"/>
        <end position="61"/>
    </location>
</feature>
<feature type="domain" description="CCHC-type" evidence="3">
    <location>
        <begin position="67"/>
        <end position="80"/>
    </location>
</feature>
<keyword evidence="1" id="KW-0479">Metal-binding</keyword>
<gene>
    <name evidence="4" type="ORF">F3Y22_tig00002237pilonHSYRG00052</name>
</gene>
<dbReference type="Proteomes" id="UP000436088">
    <property type="component" value="Unassembled WGS sequence"/>
</dbReference>
<dbReference type="InterPro" id="IPR001878">
    <property type="entry name" value="Znf_CCHC"/>
</dbReference>
<dbReference type="PANTHER" id="PTHR11439:SF467">
    <property type="entry name" value="INTEGRASE CATALYTIC DOMAIN-CONTAINING PROTEIN"/>
    <property type="match status" value="1"/>
</dbReference>
<dbReference type="SUPFAM" id="SSF56672">
    <property type="entry name" value="DNA/RNA polymerases"/>
    <property type="match status" value="1"/>
</dbReference>
<dbReference type="InterPro" id="IPR025724">
    <property type="entry name" value="GAG-pre-integrase_dom"/>
</dbReference>
<comment type="caution">
    <text evidence="4">The sequence shown here is derived from an EMBL/GenBank/DDBJ whole genome shotgun (WGS) entry which is preliminary data.</text>
</comment>
<proteinExistence type="predicted"/>
<dbReference type="GO" id="GO:0008270">
    <property type="term" value="F:zinc ion binding"/>
    <property type="evidence" value="ECO:0007669"/>
    <property type="project" value="UniProtKB-KW"/>
</dbReference>
<keyword evidence="5" id="KW-1185">Reference proteome</keyword>
<evidence type="ECO:0000256" key="1">
    <source>
        <dbReference type="PROSITE-ProRule" id="PRU00047"/>
    </source>
</evidence>